<feature type="transmembrane region" description="Helical" evidence="1">
    <location>
        <begin position="145"/>
        <end position="168"/>
    </location>
</feature>
<evidence type="ECO:0000313" key="2">
    <source>
        <dbReference type="EMBL" id="KXA27749.1"/>
    </source>
</evidence>
<keyword evidence="1" id="KW-0472">Membrane</keyword>
<name>A0A133PGT8_9FIRM</name>
<feature type="transmembrane region" description="Helical" evidence="1">
    <location>
        <begin position="180"/>
        <end position="201"/>
    </location>
</feature>
<evidence type="ECO:0000313" key="3">
    <source>
        <dbReference type="Proteomes" id="UP000070174"/>
    </source>
</evidence>
<evidence type="ECO:0000256" key="1">
    <source>
        <dbReference type="SAM" id="Phobius"/>
    </source>
</evidence>
<keyword evidence="1" id="KW-1133">Transmembrane helix</keyword>
<feature type="transmembrane region" description="Helical" evidence="1">
    <location>
        <begin position="17"/>
        <end position="34"/>
    </location>
</feature>
<feature type="transmembrane region" description="Helical" evidence="1">
    <location>
        <begin position="40"/>
        <end position="65"/>
    </location>
</feature>
<organism evidence="2">
    <name type="scientific">Peptoniphilus harei</name>
    <dbReference type="NCBI Taxonomy" id="54005"/>
    <lineage>
        <taxon>Bacteria</taxon>
        <taxon>Bacillati</taxon>
        <taxon>Bacillota</taxon>
        <taxon>Tissierellia</taxon>
        <taxon>Tissierellales</taxon>
        <taxon>Peptoniphilaceae</taxon>
        <taxon>Peptoniphilus</taxon>
    </lineage>
</organism>
<proteinExistence type="predicted"/>
<accession>A0A133PGT8</accession>
<dbReference type="RefSeq" id="WP_060800734.1">
    <property type="nucleotide sequence ID" value="NZ_KQ957105.1"/>
</dbReference>
<protein>
    <recommendedName>
        <fullName evidence="4">ABC-2 family transporter protein</fullName>
    </recommendedName>
</protein>
<evidence type="ECO:0008006" key="4">
    <source>
        <dbReference type="Google" id="ProtNLM"/>
    </source>
</evidence>
<sequence>MGKLLGHQIRNHFRNNWFIPVLPVALILFGVLFSNVNNKIGVSAVAIGMMALMFGYFAAAITVIVGDYNMFFGDSALFYESTPISPSAKTFSRFLYYLIMFIIYSIYVGLICFLFMTAPSVDGGVIYMSWADISKAINEVGVRNILIGVAWVLIALFNNIISIIFAVTLGGGKKLRRFGLGGPVLVYIGLGIIEGAVIYILDKFDLFTNMELFLNNGDVFMRGMGIGILIPTLIETIALFVAVYYMHKKRISVS</sequence>
<feature type="transmembrane region" description="Helical" evidence="1">
    <location>
        <begin position="94"/>
        <end position="118"/>
    </location>
</feature>
<dbReference type="PATRIC" id="fig|54005.3.peg.1783"/>
<feature type="transmembrane region" description="Helical" evidence="1">
    <location>
        <begin position="221"/>
        <end position="245"/>
    </location>
</feature>
<dbReference type="AlphaFoldDB" id="A0A133PGT8"/>
<gene>
    <name evidence="2" type="ORF">HMPREF3229_01820</name>
</gene>
<comment type="caution">
    <text evidence="2">The sequence shown here is derived from an EMBL/GenBank/DDBJ whole genome shotgun (WGS) entry which is preliminary data.</text>
</comment>
<dbReference type="Proteomes" id="UP000070174">
    <property type="component" value="Unassembled WGS sequence"/>
</dbReference>
<reference evidence="2 3" key="1">
    <citation type="submission" date="2016-01" db="EMBL/GenBank/DDBJ databases">
        <authorList>
            <person name="Oliw E.H."/>
        </authorList>
    </citation>
    <scope>NUCLEOTIDE SEQUENCE [LARGE SCALE GENOMIC DNA]</scope>
    <source>
        <strain evidence="2 3">CMW7756A</strain>
    </source>
</reference>
<keyword evidence="1" id="KW-0812">Transmembrane</keyword>
<dbReference type="EMBL" id="LRQE01000050">
    <property type="protein sequence ID" value="KXA27749.1"/>
    <property type="molecule type" value="Genomic_DNA"/>
</dbReference>